<protein>
    <submittedName>
        <fullName evidence="2">Uncharacterized protein</fullName>
    </submittedName>
</protein>
<feature type="compositionally biased region" description="Polar residues" evidence="1">
    <location>
        <begin position="1"/>
        <end position="12"/>
    </location>
</feature>
<comment type="caution">
    <text evidence="2">The sequence shown here is derived from an EMBL/GenBank/DDBJ whole genome shotgun (WGS) entry which is preliminary data.</text>
</comment>
<feature type="compositionally biased region" description="Basic and acidic residues" evidence="1">
    <location>
        <begin position="49"/>
        <end position="58"/>
    </location>
</feature>
<organism evidence="2 3">
    <name type="scientific">Crotalaria pallida</name>
    <name type="common">Smooth rattlebox</name>
    <name type="synonym">Crotalaria striata</name>
    <dbReference type="NCBI Taxonomy" id="3830"/>
    <lineage>
        <taxon>Eukaryota</taxon>
        <taxon>Viridiplantae</taxon>
        <taxon>Streptophyta</taxon>
        <taxon>Embryophyta</taxon>
        <taxon>Tracheophyta</taxon>
        <taxon>Spermatophyta</taxon>
        <taxon>Magnoliopsida</taxon>
        <taxon>eudicotyledons</taxon>
        <taxon>Gunneridae</taxon>
        <taxon>Pentapetalae</taxon>
        <taxon>rosids</taxon>
        <taxon>fabids</taxon>
        <taxon>Fabales</taxon>
        <taxon>Fabaceae</taxon>
        <taxon>Papilionoideae</taxon>
        <taxon>50 kb inversion clade</taxon>
        <taxon>genistoids sensu lato</taxon>
        <taxon>core genistoids</taxon>
        <taxon>Crotalarieae</taxon>
        <taxon>Crotalaria</taxon>
    </lineage>
</organism>
<feature type="region of interest" description="Disordered" evidence="1">
    <location>
        <begin position="1"/>
        <end position="58"/>
    </location>
</feature>
<accession>A0AAN9IFE2</accession>
<evidence type="ECO:0000313" key="2">
    <source>
        <dbReference type="EMBL" id="KAK7277207.1"/>
    </source>
</evidence>
<name>A0AAN9IFE2_CROPI</name>
<evidence type="ECO:0000313" key="3">
    <source>
        <dbReference type="Proteomes" id="UP001372338"/>
    </source>
</evidence>
<proteinExistence type="predicted"/>
<evidence type="ECO:0000256" key="1">
    <source>
        <dbReference type="SAM" id="MobiDB-lite"/>
    </source>
</evidence>
<sequence length="172" mass="19504">MEEIESSTQSPQKVGPSRKNGCQANLDPQAPQQRQKDETNVSIRQDPPPNRDRPDRHILSPLRSDFKLDSHPLVMDLLKNLPSSFDPPHLSLSLFFFTLHSSFFPSFSLFLLPFLLSLSSLLSLPPFLSIPYQPTTTTTTIKTLISHSHHSSGIIEREKNCIFFSLSFPNKF</sequence>
<dbReference type="AlphaFoldDB" id="A0AAN9IFE2"/>
<gene>
    <name evidence="2" type="ORF">RIF29_18358</name>
</gene>
<reference evidence="2 3" key="1">
    <citation type="submission" date="2024-01" db="EMBL/GenBank/DDBJ databases">
        <title>The genomes of 5 underutilized Papilionoideae crops provide insights into root nodulation and disease resistanc.</title>
        <authorList>
            <person name="Yuan L."/>
        </authorList>
    </citation>
    <scope>NUCLEOTIDE SEQUENCE [LARGE SCALE GENOMIC DNA]</scope>
    <source>
        <strain evidence="2">ZHUSHIDOU_FW_LH</strain>
        <tissue evidence="2">Leaf</tissue>
    </source>
</reference>
<dbReference type="EMBL" id="JAYWIO010000003">
    <property type="protein sequence ID" value="KAK7277207.1"/>
    <property type="molecule type" value="Genomic_DNA"/>
</dbReference>
<keyword evidence="3" id="KW-1185">Reference proteome</keyword>
<dbReference type="Proteomes" id="UP001372338">
    <property type="component" value="Unassembled WGS sequence"/>
</dbReference>